<dbReference type="Gene3D" id="3.40.50.1820">
    <property type="entry name" value="alpha/beta hydrolase"/>
    <property type="match status" value="2"/>
</dbReference>
<comment type="similarity">
    <text evidence="1 5">Belongs to the peptidase S10 family.</text>
</comment>
<keyword evidence="5" id="KW-0645">Protease</keyword>
<dbReference type="PANTHER" id="PTHR11802">
    <property type="entry name" value="SERINE PROTEASE FAMILY S10 SERINE CARBOXYPEPTIDASE"/>
    <property type="match status" value="1"/>
</dbReference>
<dbReference type="EMBL" id="SIDB01000011">
    <property type="protein sequence ID" value="KAI3426410.1"/>
    <property type="molecule type" value="Genomic_DNA"/>
</dbReference>
<dbReference type="Gene3D" id="3.40.50.11320">
    <property type="match status" value="1"/>
</dbReference>
<keyword evidence="5" id="KW-0378">Hydrolase</keyword>
<dbReference type="FunFam" id="3.40.50.1820:FF:000211">
    <property type="entry name" value="Carboxypeptidase"/>
    <property type="match status" value="1"/>
</dbReference>
<dbReference type="InterPro" id="IPR029058">
    <property type="entry name" value="AB_hydrolase_fold"/>
</dbReference>
<dbReference type="Proteomes" id="UP001055712">
    <property type="component" value="Unassembled WGS sequence"/>
</dbReference>
<dbReference type="GO" id="GO:0004185">
    <property type="term" value="F:serine-type carboxypeptidase activity"/>
    <property type="evidence" value="ECO:0007669"/>
    <property type="project" value="UniProtKB-UniRule"/>
</dbReference>
<dbReference type="EC" id="3.4.16.-" evidence="5"/>
<evidence type="ECO:0000256" key="4">
    <source>
        <dbReference type="ARBA" id="ARBA00023180"/>
    </source>
</evidence>
<evidence type="ECO:0000256" key="1">
    <source>
        <dbReference type="ARBA" id="ARBA00009431"/>
    </source>
</evidence>
<gene>
    <name evidence="6" type="ORF">D9Q98_008779</name>
</gene>
<dbReference type="Gene3D" id="6.10.250.940">
    <property type="match status" value="1"/>
</dbReference>
<comment type="caution">
    <text evidence="6">The sequence shown here is derived from an EMBL/GenBank/DDBJ whole genome shotgun (WGS) entry which is preliminary data.</text>
</comment>
<dbReference type="PROSITE" id="PS51257">
    <property type="entry name" value="PROKAR_LIPOPROTEIN"/>
    <property type="match status" value="1"/>
</dbReference>
<sequence>MRKLQVVLLACVGLACVAARPVDREDGGLFADAEAEHAWPPHTSRAEEDRVSALPGAPAAPVVSIFSGYITVDEGAGRELFYVFVESSSKPRTDPLVLWLNGGPGCSSLGGGFLSELGPYYPTPDGETLQPNKFAWNTKASMLYLESPAFVGFSTSNTSSDARVGDDRTAADSREFLLRWFDRFPRYRRHAFWLSGESYAGHYVPQLADVILRGNKADSSRDRHEHPINLQGFLVGNAWTHAPTDNRGAVDFWWSHGIISSETRDGIVGKCDFARVGPLWSHQTDSRGALDFWWSHGIVSTETVEGVQHNCDFAAIDPLLQEVDEEGAEKALYVSAVEQPLRSTPHPPLGSKAEKCDRFVEQAMEEMGSINIYDIYADVCLPGPARVARQLALMLRDHPAGAATRKLITGKQDPCIDSEAEAYLNRRDVQLALHANVSGQLPGPWQDCTPRIEYSREDLLSSVLPLYRRLLEEEDIDMLVYSGDVDAIVPVIGTRNWIRGLQLPVTSAWRPWHGRTGQVGGWTVGHGKLTFATVRGAGHMVPYTQQVRALDMFTRWIHRQPL</sequence>
<dbReference type="SUPFAM" id="SSF53474">
    <property type="entry name" value="alpha/beta-Hydrolases"/>
    <property type="match status" value="1"/>
</dbReference>
<feature type="chain" id="PRO_5039746836" description="Carboxypeptidase" evidence="5">
    <location>
        <begin position="20"/>
        <end position="562"/>
    </location>
</feature>
<name>A0A9D4TIR4_CHLVU</name>
<dbReference type="InterPro" id="IPR001563">
    <property type="entry name" value="Peptidase_S10"/>
</dbReference>
<dbReference type="InterPro" id="IPR018202">
    <property type="entry name" value="Ser_caboxypep_ser_AS"/>
</dbReference>
<evidence type="ECO:0000313" key="7">
    <source>
        <dbReference type="Proteomes" id="UP001055712"/>
    </source>
</evidence>
<keyword evidence="5" id="KW-0121">Carboxypeptidase</keyword>
<keyword evidence="7" id="KW-1185">Reference proteome</keyword>
<evidence type="ECO:0000256" key="2">
    <source>
        <dbReference type="ARBA" id="ARBA00022729"/>
    </source>
</evidence>
<dbReference type="PANTHER" id="PTHR11802:SF201">
    <property type="entry name" value="CARBOXYPEPTIDASE"/>
    <property type="match status" value="1"/>
</dbReference>
<dbReference type="OrthoDB" id="443318at2759"/>
<organism evidence="6 7">
    <name type="scientific">Chlorella vulgaris</name>
    <name type="common">Green alga</name>
    <dbReference type="NCBI Taxonomy" id="3077"/>
    <lineage>
        <taxon>Eukaryota</taxon>
        <taxon>Viridiplantae</taxon>
        <taxon>Chlorophyta</taxon>
        <taxon>core chlorophytes</taxon>
        <taxon>Trebouxiophyceae</taxon>
        <taxon>Chlorellales</taxon>
        <taxon>Chlorellaceae</taxon>
        <taxon>Chlorella clade</taxon>
        <taxon>Chlorella</taxon>
    </lineage>
</organism>
<reference evidence="6" key="2">
    <citation type="submission" date="2020-11" db="EMBL/GenBank/DDBJ databases">
        <authorList>
            <person name="Cecchin M."/>
            <person name="Marcolungo L."/>
            <person name="Rossato M."/>
            <person name="Girolomoni L."/>
            <person name="Cosentino E."/>
            <person name="Cuine S."/>
            <person name="Li-Beisson Y."/>
            <person name="Delledonne M."/>
            <person name="Ballottari M."/>
        </authorList>
    </citation>
    <scope>NUCLEOTIDE SEQUENCE</scope>
    <source>
        <strain evidence="6">211/11P</strain>
        <tissue evidence="6">Whole cell</tissue>
    </source>
</reference>
<evidence type="ECO:0000256" key="3">
    <source>
        <dbReference type="ARBA" id="ARBA00023157"/>
    </source>
</evidence>
<dbReference type="AlphaFoldDB" id="A0A9D4TIR4"/>
<evidence type="ECO:0000313" key="6">
    <source>
        <dbReference type="EMBL" id="KAI3426410.1"/>
    </source>
</evidence>
<dbReference type="GO" id="GO:0006508">
    <property type="term" value="P:proteolysis"/>
    <property type="evidence" value="ECO:0007669"/>
    <property type="project" value="UniProtKB-KW"/>
</dbReference>
<feature type="signal peptide" evidence="5">
    <location>
        <begin position="1"/>
        <end position="19"/>
    </location>
</feature>
<keyword evidence="4" id="KW-0325">Glycoprotein</keyword>
<evidence type="ECO:0000256" key="5">
    <source>
        <dbReference type="RuleBase" id="RU361156"/>
    </source>
</evidence>
<keyword evidence="2 5" id="KW-0732">Signal</keyword>
<dbReference type="PRINTS" id="PR00724">
    <property type="entry name" value="CRBOXYPTASEC"/>
</dbReference>
<protein>
    <recommendedName>
        <fullName evidence="5">Carboxypeptidase</fullName>
        <ecNumber evidence="5">3.4.16.-</ecNumber>
    </recommendedName>
</protein>
<accession>A0A9D4TIR4</accession>
<keyword evidence="3" id="KW-1015">Disulfide bond</keyword>
<dbReference type="PROSITE" id="PS00131">
    <property type="entry name" value="CARBOXYPEPT_SER_SER"/>
    <property type="match status" value="1"/>
</dbReference>
<proteinExistence type="inferred from homology"/>
<dbReference type="Pfam" id="PF00450">
    <property type="entry name" value="Peptidase_S10"/>
    <property type="match status" value="2"/>
</dbReference>
<dbReference type="FunFam" id="3.40.50.11320:FF:000002">
    <property type="entry name" value="Carboxypeptidase"/>
    <property type="match status" value="1"/>
</dbReference>
<reference evidence="6" key="1">
    <citation type="journal article" date="2019" name="Plant J.">
        <title>Chlorella vulgaris genome assembly and annotation reveals the molecular basis for metabolic acclimation to high light conditions.</title>
        <authorList>
            <person name="Cecchin M."/>
            <person name="Marcolungo L."/>
            <person name="Rossato M."/>
            <person name="Girolomoni L."/>
            <person name="Cosentino E."/>
            <person name="Cuine S."/>
            <person name="Li-Beisson Y."/>
            <person name="Delledonne M."/>
            <person name="Ballottari M."/>
        </authorList>
    </citation>
    <scope>NUCLEOTIDE SEQUENCE</scope>
    <source>
        <strain evidence="6">211/11P</strain>
    </source>
</reference>